<dbReference type="PROSITE" id="PS50157">
    <property type="entry name" value="ZINC_FINGER_C2H2_2"/>
    <property type="match status" value="1"/>
</dbReference>
<evidence type="ECO:0000313" key="5">
    <source>
        <dbReference type="Proteomes" id="UP000699462"/>
    </source>
</evidence>
<evidence type="ECO:0000313" key="4">
    <source>
        <dbReference type="EMBL" id="KAF8560597.1"/>
    </source>
</evidence>
<proteinExistence type="predicted"/>
<feature type="region of interest" description="Disordered" evidence="2">
    <location>
        <begin position="21"/>
        <end position="41"/>
    </location>
</feature>
<evidence type="ECO:0000259" key="3">
    <source>
        <dbReference type="PROSITE" id="PS50157"/>
    </source>
</evidence>
<dbReference type="AlphaFoldDB" id="A0A8T0D275"/>
<feature type="compositionally biased region" description="Polar residues" evidence="2">
    <location>
        <begin position="265"/>
        <end position="279"/>
    </location>
</feature>
<evidence type="ECO:0000256" key="2">
    <source>
        <dbReference type="SAM" id="MobiDB-lite"/>
    </source>
</evidence>
<keyword evidence="1" id="KW-0862">Zinc</keyword>
<keyword evidence="5" id="KW-1185">Reference proteome</keyword>
<evidence type="ECO:0000256" key="1">
    <source>
        <dbReference type="PROSITE-ProRule" id="PRU00042"/>
    </source>
</evidence>
<dbReference type="InterPro" id="IPR013087">
    <property type="entry name" value="Znf_C2H2_type"/>
</dbReference>
<protein>
    <recommendedName>
        <fullName evidence="3">C2H2-type domain-containing protein</fullName>
    </recommendedName>
</protein>
<comment type="caution">
    <text evidence="4">The sequence shown here is derived from an EMBL/GenBank/DDBJ whole genome shotgun (WGS) entry which is preliminary data.</text>
</comment>
<accession>A0A8T0D275</accession>
<organism evidence="4 5">
    <name type="scientific">Paragonimus westermani</name>
    <dbReference type="NCBI Taxonomy" id="34504"/>
    <lineage>
        <taxon>Eukaryota</taxon>
        <taxon>Metazoa</taxon>
        <taxon>Spiralia</taxon>
        <taxon>Lophotrochozoa</taxon>
        <taxon>Platyhelminthes</taxon>
        <taxon>Trematoda</taxon>
        <taxon>Digenea</taxon>
        <taxon>Plagiorchiida</taxon>
        <taxon>Troglotremata</taxon>
        <taxon>Troglotrematidae</taxon>
        <taxon>Paragonimus</taxon>
    </lineage>
</organism>
<dbReference type="GO" id="GO:0008270">
    <property type="term" value="F:zinc ion binding"/>
    <property type="evidence" value="ECO:0007669"/>
    <property type="project" value="UniProtKB-KW"/>
</dbReference>
<name>A0A8T0D275_9TREM</name>
<reference evidence="4 5" key="1">
    <citation type="submission" date="2019-07" db="EMBL/GenBank/DDBJ databases">
        <title>Annotation for the trematode Paragonimus westermani.</title>
        <authorList>
            <person name="Choi Y.-J."/>
        </authorList>
    </citation>
    <scope>NUCLEOTIDE SEQUENCE [LARGE SCALE GENOMIC DNA]</scope>
    <source>
        <strain evidence="4">180907_Pwestermani</strain>
    </source>
</reference>
<feature type="compositionally biased region" description="Polar residues" evidence="2">
    <location>
        <begin position="286"/>
        <end position="298"/>
    </location>
</feature>
<sequence length="474" mass="51144">MEIGPELCLWTGGNEAVQQESSSRSHYCPPFSGLPSSQTQPFRSSQFAGVVLELESDSDLESEDDEQWDANATLEIFRKDLRNTAMDSVITLEIPAENKPAYHMTPAGSEQLVQVSLDDSLDTCIPVAQESDSHDRNASTTAPDKKVGSKELSPVLSSSQQQDVHSTRITTRSSEIANLSTISVENLEGKNVTESDSVDRNSPLEPLVLQTPIPSIQCPKCQRYFVDRRSMNIHSTKAHSGKRISETKSYAVNVIDSDRVDEAANRSNGTIDNNISPISSRIEGSVRTSQCSPISPIQTIADKPDDSVQPSGSDAPTPPSSPAASVLSLLGSTATKPSLSPTSYGVANLPKRRISYTVSSSAVPLSDSGSLKLRLVSVSSAKRSKLLETSPQSTHVHKVDLLESKSTPILESQGSDSSVCASSTAEKCVEAIAYTIPTQTPKSMYSHNFYLPDGLNSLCATESLLYVTVYFYVF</sequence>
<feature type="compositionally biased region" description="Basic and acidic residues" evidence="2">
    <location>
        <begin position="131"/>
        <end position="149"/>
    </location>
</feature>
<feature type="compositionally biased region" description="Polar residues" evidence="2">
    <location>
        <begin position="155"/>
        <end position="171"/>
    </location>
</feature>
<keyword evidence="1" id="KW-0863">Zinc-finger</keyword>
<dbReference type="EMBL" id="JTDF01022370">
    <property type="protein sequence ID" value="KAF8560597.1"/>
    <property type="molecule type" value="Genomic_DNA"/>
</dbReference>
<dbReference type="Proteomes" id="UP000699462">
    <property type="component" value="Unassembled WGS sequence"/>
</dbReference>
<dbReference type="PROSITE" id="PS00028">
    <property type="entry name" value="ZINC_FINGER_C2H2_1"/>
    <property type="match status" value="1"/>
</dbReference>
<feature type="region of interest" description="Disordered" evidence="2">
    <location>
        <begin position="265"/>
        <end position="325"/>
    </location>
</feature>
<feature type="region of interest" description="Disordered" evidence="2">
    <location>
        <begin position="127"/>
        <end position="171"/>
    </location>
</feature>
<keyword evidence="1" id="KW-0479">Metal-binding</keyword>
<feature type="domain" description="C2H2-type" evidence="3">
    <location>
        <begin position="216"/>
        <end position="244"/>
    </location>
</feature>
<gene>
    <name evidence="4" type="ORF">P879_10258</name>
</gene>